<keyword evidence="4 7" id="KW-1133">Transmembrane helix</keyword>
<feature type="transmembrane region" description="Helical" evidence="7">
    <location>
        <begin position="98"/>
        <end position="121"/>
    </location>
</feature>
<dbReference type="SUPFAM" id="SSF81345">
    <property type="entry name" value="ABC transporter involved in vitamin B12 uptake, BtuC"/>
    <property type="match status" value="1"/>
</dbReference>
<comment type="subcellular location">
    <subcellularLocation>
        <location evidence="6">Cell membrane</location>
        <topology evidence="6">Multi-pass membrane protein</topology>
    </subcellularLocation>
    <subcellularLocation>
        <location evidence="1">Membrane</location>
        <topology evidence="1">Multi-pass membrane protein</topology>
    </subcellularLocation>
</comment>
<dbReference type="PANTHER" id="PTHR30477:SF22">
    <property type="entry name" value="METAL ABC TRANSPORTER PERMEASE"/>
    <property type="match status" value="1"/>
</dbReference>
<dbReference type="Gene3D" id="1.10.3470.10">
    <property type="entry name" value="ABC transporter involved in vitamin B12 uptake, BtuC"/>
    <property type="match status" value="1"/>
</dbReference>
<protein>
    <submittedName>
        <fullName evidence="8">Metal ABC transporter permease</fullName>
    </submittedName>
</protein>
<feature type="transmembrane region" description="Helical" evidence="7">
    <location>
        <begin position="64"/>
        <end position="86"/>
    </location>
</feature>
<comment type="similarity">
    <text evidence="2 6">Belongs to the ABC-3 integral membrane protein family.</text>
</comment>
<evidence type="ECO:0000313" key="8">
    <source>
        <dbReference type="EMBL" id="MXQ55958.1"/>
    </source>
</evidence>
<keyword evidence="6" id="KW-0813">Transport</keyword>
<accession>A0A6I4VZI0</accession>
<dbReference type="AlphaFoldDB" id="A0A6I4VZI0"/>
<evidence type="ECO:0000256" key="3">
    <source>
        <dbReference type="ARBA" id="ARBA00022692"/>
    </source>
</evidence>
<sequence length="288" mass="31192">MVSDFFEYAFLQHALIAGLIIGLVSPLVGIFLVVRRLSLIAEALSHITLSGVAAGLLLQKNFAIFASISPLYAGMSFAVIGSIFMERIRQFYRSYQELAIPILLSGGIAVGVVLIGLGNGFGTDISSLLFGNILAINVQDLWLIGVVAILVICFLLLFFKELFALAFDEEHAVLTGIRGRWLHLIFIILVAMVISVAIRVVGILLVSALMTLPVATSMQLSLSFRKTAFLSILFAEFSIIAGLIFAYWLDIASGGAIVLVSIALLLIVIIGKRLFSVVQYKKANVRGE</sequence>
<evidence type="ECO:0000256" key="2">
    <source>
        <dbReference type="ARBA" id="ARBA00008034"/>
    </source>
</evidence>
<feature type="transmembrane region" description="Helical" evidence="7">
    <location>
        <begin position="229"/>
        <end position="249"/>
    </location>
</feature>
<dbReference type="GO" id="GO:0010043">
    <property type="term" value="P:response to zinc ion"/>
    <property type="evidence" value="ECO:0007669"/>
    <property type="project" value="TreeGrafter"/>
</dbReference>
<gene>
    <name evidence="8" type="ORF">GSM42_19965</name>
</gene>
<dbReference type="InterPro" id="IPR001626">
    <property type="entry name" value="ABC_TroCD"/>
</dbReference>
<dbReference type="GO" id="GO:0043190">
    <property type="term" value="C:ATP-binding cassette (ABC) transporter complex"/>
    <property type="evidence" value="ECO:0007669"/>
    <property type="project" value="InterPro"/>
</dbReference>
<name>A0A6I4VZI0_9BACL</name>
<organism evidence="8 9">
    <name type="scientific">Shimazuella alba</name>
    <dbReference type="NCBI Taxonomy" id="2690964"/>
    <lineage>
        <taxon>Bacteria</taxon>
        <taxon>Bacillati</taxon>
        <taxon>Bacillota</taxon>
        <taxon>Bacilli</taxon>
        <taxon>Bacillales</taxon>
        <taxon>Thermoactinomycetaceae</taxon>
        <taxon>Shimazuella</taxon>
    </lineage>
</organism>
<dbReference type="Proteomes" id="UP000430692">
    <property type="component" value="Unassembled WGS sequence"/>
</dbReference>
<dbReference type="Pfam" id="PF00950">
    <property type="entry name" value="ABC-3"/>
    <property type="match status" value="1"/>
</dbReference>
<feature type="transmembrane region" description="Helical" evidence="7">
    <location>
        <begin position="180"/>
        <end position="198"/>
    </location>
</feature>
<dbReference type="RefSeq" id="WP_160803323.1">
    <property type="nucleotide sequence ID" value="NZ_WUUL01000024.1"/>
</dbReference>
<evidence type="ECO:0000256" key="7">
    <source>
        <dbReference type="SAM" id="Phobius"/>
    </source>
</evidence>
<evidence type="ECO:0000256" key="1">
    <source>
        <dbReference type="ARBA" id="ARBA00004141"/>
    </source>
</evidence>
<evidence type="ECO:0000313" key="9">
    <source>
        <dbReference type="Proteomes" id="UP000430692"/>
    </source>
</evidence>
<feature type="transmembrane region" description="Helical" evidence="7">
    <location>
        <begin position="255"/>
        <end position="275"/>
    </location>
</feature>
<feature type="transmembrane region" description="Helical" evidence="7">
    <location>
        <begin position="141"/>
        <end position="159"/>
    </location>
</feature>
<dbReference type="InterPro" id="IPR037294">
    <property type="entry name" value="ABC_BtuC-like"/>
</dbReference>
<keyword evidence="5 7" id="KW-0472">Membrane</keyword>
<proteinExistence type="inferred from homology"/>
<evidence type="ECO:0000256" key="5">
    <source>
        <dbReference type="ARBA" id="ARBA00023136"/>
    </source>
</evidence>
<dbReference type="GO" id="GO:0055085">
    <property type="term" value="P:transmembrane transport"/>
    <property type="evidence" value="ECO:0007669"/>
    <property type="project" value="InterPro"/>
</dbReference>
<evidence type="ECO:0000256" key="6">
    <source>
        <dbReference type="RuleBase" id="RU003943"/>
    </source>
</evidence>
<keyword evidence="3 6" id="KW-0812">Transmembrane</keyword>
<reference evidence="8 9" key="1">
    <citation type="submission" date="2019-12" db="EMBL/GenBank/DDBJ databases">
        <title>Whole-genome analyses of novel actinobacteria.</title>
        <authorList>
            <person name="Sahin N."/>
            <person name="Saygin H."/>
        </authorList>
    </citation>
    <scope>NUCLEOTIDE SEQUENCE [LARGE SCALE GENOMIC DNA]</scope>
    <source>
        <strain evidence="8 9">KC615</strain>
    </source>
</reference>
<evidence type="ECO:0000256" key="4">
    <source>
        <dbReference type="ARBA" id="ARBA00022989"/>
    </source>
</evidence>
<keyword evidence="9" id="KW-1185">Reference proteome</keyword>
<dbReference type="PANTHER" id="PTHR30477">
    <property type="entry name" value="ABC-TRANSPORTER METAL-BINDING PROTEIN"/>
    <property type="match status" value="1"/>
</dbReference>
<feature type="transmembrane region" description="Helical" evidence="7">
    <location>
        <begin position="12"/>
        <end position="34"/>
    </location>
</feature>
<dbReference type="EMBL" id="WUUL01000024">
    <property type="protein sequence ID" value="MXQ55958.1"/>
    <property type="molecule type" value="Genomic_DNA"/>
</dbReference>
<comment type="caution">
    <text evidence="8">The sequence shown here is derived from an EMBL/GenBank/DDBJ whole genome shotgun (WGS) entry which is preliminary data.</text>
</comment>